<evidence type="ECO:0000259" key="4">
    <source>
        <dbReference type="PROSITE" id="PS50192"/>
    </source>
</evidence>
<keyword evidence="6" id="KW-1185">Reference proteome</keyword>
<reference evidence="5 6" key="1">
    <citation type="submission" date="2020-06" db="EMBL/GenBank/DDBJ databases">
        <authorList>
            <person name="Li R."/>
            <person name="Bekaert M."/>
        </authorList>
    </citation>
    <scope>NUCLEOTIDE SEQUENCE [LARGE SCALE GENOMIC DNA]</scope>
    <source>
        <strain evidence="6">wild</strain>
    </source>
</reference>
<gene>
    <name evidence="5" type="ORF">MCOR_3002</name>
</gene>
<feature type="transmembrane region" description="Helical" evidence="3">
    <location>
        <begin position="830"/>
        <end position="850"/>
    </location>
</feature>
<dbReference type="AlphaFoldDB" id="A0A6J8A117"/>
<evidence type="ECO:0000313" key="6">
    <source>
        <dbReference type="Proteomes" id="UP000507470"/>
    </source>
</evidence>
<dbReference type="SUPFAM" id="SSF47661">
    <property type="entry name" value="t-snare proteins"/>
    <property type="match status" value="1"/>
</dbReference>
<dbReference type="InterPro" id="IPR000727">
    <property type="entry name" value="T_SNARE_dom"/>
</dbReference>
<dbReference type="EMBL" id="CACVKT020000568">
    <property type="protein sequence ID" value="CAC5360563.1"/>
    <property type="molecule type" value="Genomic_DNA"/>
</dbReference>
<evidence type="ECO:0000313" key="5">
    <source>
        <dbReference type="EMBL" id="CAC5360563.1"/>
    </source>
</evidence>
<feature type="compositionally biased region" description="Basic and acidic residues" evidence="2">
    <location>
        <begin position="651"/>
        <end position="661"/>
    </location>
</feature>
<proteinExistence type="predicted"/>
<feature type="compositionally biased region" description="Polar residues" evidence="2">
    <location>
        <begin position="183"/>
        <end position="201"/>
    </location>
</feature>
<dbReference type="GO" id="GO:0016192">
    <property type="term" value="P:vesicle-mediated transport"/>
    <property type="evidence" value="ECO:0007669"/>
    <property type="project" value="InterPro"/>
</dbReference>
<sequence>MASRNLNMRGTRDRTDEFLEKVKEEHGDIVKERKSRKNPLQVLSKEKRKLHKLEKRKRETNKETENFFDNVNDIMKKIENLKMKVEEVRKKQGIFFSAPIFIEKDMAELEQLSDVIYSECYNIQAQIKTLERDSSSIFGPHRKFCCMQNEYLLSQMKKVMDDFRLMQTGYVDKRKRQYRENWVTSTEKTPSTTAHVNSTESVKVVANGIDHSKKDKGKSKKSRNSETFTEDKQTGEPEDDYNGNSLKRDKSRFSGRFLFKRKNSKTKPKQEESLQNGTENSPSEILENGNEVDSENKTDLIYRRNSENSSVSEDKEEVDNNDGENAKKSENTDSEIEPTDTLKRDKSRFSGIFFKRKKSETNSNESENEEEEEEDIDLAFKRYSQAEDKQSLDSENANEGSTLKEKNLDYLQISEEDNKKVSNENSDLGNKDVSQISEEGDNSNETEISFKRDSGSFSKEEPQETIEFKDIESPNGKKTSKGENKIKNSDTLNEEMEPMITRNNHKSQSAESGNLILDLTPKTNSQASKHERLIETSSTNSNRVKAEKGKKKKLSVMFSFKKQKSESSFKQDGLQSSPLQEMSENLEQEEESPLIAKYNAESKSKQIITSGPEKTVDSKGVSNLRNVESSVINIEGNKSKFEAGQVIRRKSDSFTDSEKSLESSAEVSFIDESNGKGGKSKLNGIFRSKRPKSQTISELDESQQKLIDTSQNRLMEERRDDHAKVENDTSSDIQIQHSADGQMIVDIETEKSREELKAIQLREERLKKLEQNISGMTELQKELHSIVQSGGEQMDRIEDYVDTSKYNVEYGQAQLIKAEKYQKKFRKRKIIFGIVGVTVILIIVIVILIVTV</sequence>
<feature type="compositionally biased region" description="Basic residues" evidence="2">
    <location>
        <begin position="258"/>
        <end position="267"/>
    </location>
</feature>
<dbReference type="Pfam" id="PF05739">
    <property type="entry name" value="SNARE"/>
    <property type="match status" value="1"/>
</dbReference>
<dbReference type="SUPFAM" id="SSF58038">
    <property type="entry name" value="SNARE fusion complex"/>
    <property type="match status" value="1"/>
</dbReference>
<feature type="compositionally biased region" description="Basic and acidic residues" evidence="2">
    <location>
        <begin position="294"/>
        <end position="306"/>
    </location>
</feature>
<dbReference type="InterPro" id="IPR010989">
    <property type="entry name" value="SNARE"/>
</dbReference>
<dbReference type="OrthoDB" id="75754at2759"/>
<feature type="compositionally biased region" description="Polar residues" evidence="2">
    <location>
        <begin position="273"/>
        <end position="283"/>
    </location>
</feature>
<dbReference type="Proteomes" id="UP000507470">
    <property type="component" value="Unassembled WGS sequence"/>
</dbReference>
<accession>A0A6J8A117</accession>
<feature type="compositionally biased region" description="Basic and acidic residues" evidence="2">
    <location>
        <begin position="448"/>
        <end position="472"/>
    </location>
</feature>
<name>A0A6J8A117_MYTCO</name>
<keyword evidence="3" id="KW-0472">Membrane</keyword>
<feature type="compositionally biased region" description="Polar residues" evidence="2">
    <location>
        <begin position="423"/>
        <end position="437"/>
    </location>
</feature>
<dbReference type="SMART" id="SM00397">
    <property type="entry name" value="t_SNARE"/>
    <property type="match status" value="1"/>
</dbReference>
<dbReference type="Gene3D" id="1.20.58.70">
    <property type="match status" value="1"/>
</dbReference>
<feature type="compositionally biased region" description="Basic residues" evidence="2">
    <location>
        <begin position="46"/>
        <end position="55"/>
    </location>
</feature>
<evidence type="ECO:0000256" key="1">
    <source>
        <dbReference type="SAM" id="Coils"/>
    </source>
</evidence>
<feature type="coiled-coil region" evidence="1">
    <location>
        <begin position="744"/>
        <end position="779"/>
    </location>
</feature>
<evidence type="ECO:0000256" key="3">
    <source>
        <dbReference type="SAM" id="Phobius"/>
    </source>
</evidence>
<dbReference type="GO" id="GO:0016020">
    <property type="term" value="C:membrane"/>
    <property type="evidence" value="ECO:0007669"/>
    <property type="project" value="InterPro"/>
</dbReference>
<feature type="region of interest" description="Disordered" evidence="2">
    <location>
        <begin position="26"/>
        <end position="61"/>
    </location>
</feature>
<feature type="compositionally biased region" description="Basic and acidic residues" evidence="2">
    <location>
        <begin position="378"/>
        <end position="392"/>
    </location>
</feature>
<feature type="compositionally biased region" description="Acidic residues" evidence="2">
    <location>
        <begin position="366"/>
        <end position="377"/>
    </location>
</feature>
<feature type="region of interest" description="Disordered" evidence="2">
    <location>
        <begin position="183"/>
        <end position="592"/>
    </location>
</feature>
<keyword evidence="1" id="KW-0175">Coiled coil</keyword>
<keyword evidence="3" id="KW-1133">Transmembrane helix</keyword>
<dbReference type="Gene3D" id="1.20.5.110">
    <property type="match status" value="1"/>
</dbReference>
<feature type="domain" description="T-SNARE coiled-coil homology" evidence="4">
    <location>
        <begin position="756"/>
        <end position="818"/>
    </location>
</feature>
<keyword evidence="3" id="KW-0812">Transmembrane</keyword>
<feature type="region of interest" description="Disordered" evidence="2">
    <location>
        <begin position="651"/>
        <end position="701"/>
    </location>
</feature>
<evidence type="ECO:0000256" key="2">
    <source>
        <dbReference type="SAM" id="MobiDB-lite"/>
    </source>
</evidence>
<protein>
    <recommendedName>
        <fullName evidence="4">t-SNARE coiled-coil homology domain-containing protein</fullName>
    </recommendedName>
</protein>
<dbReference type="PROSITE" id="PS50192">
    <property type="entry name" value="T_SNARE"/>
    <property type="match status" value="1"/>
</dbReference>
<organism evidence="5 6">
    <name type="scientific">Mytilus coruscus</name>
    <name type="common">Sea mussel</name>
    <dbReference type="NCBI Taxonomy" id="42192"/>
    <lineage>
        <taxon>Eukaryota</taxon>
        <taxon>Metazoa</taxon>
        <taxon>Spiralia</taxon>
        <taxon>Lophotrochozoa</taxon>
        <taxon>Mollusca</taxon>
        <taxon>Bivalvia</taxon>
        <taxon>Autobranchia</taxon>
        <taxon>Pteriomorphia</taxon>
        <taxon>Mytilida</taxon>
        <taxon>Mytiloidea</taxon>
        <taxon>Mytilidae</taxon>
        <taxon>Mytilinae</taxon>
        <taxon>Mytilus</taxon>
    </lineage>
</organism>